<accession>A0A087GVI0</accession>
<proteinExistence type="predicted"/>
<dbReference type="AlphaFoldDB" id="A0A087GVI0"/>
<evidence type="ECO:0000313" key="2">
    <source>
        <dbReference type="EMBL" id="KFK33882.1"/>
    </source>
</evidence>
<protein>
    <recommendedName>
        <fullName evidence="1">AB hydrolase-1 domain-containing protein</fullName>
    </recommendedName>
</protein>
<dbReference type="SUPFAM" id="SSF53474">
    <property type="entry name" value="alpha/beta-Hydrolases"/>
    <property type="match status" value="1"/>
</dbReference>
<gene>
    <name evidence="2" type="ordered locus">AALP_Aa5g072500</name>
</gene>
<dbReference type="EMBL" id="CM002873">
    <property type="protein sequence ID" value="KFK33882.1"/>
    <property type="molecule type" value="Genomic_DNA"/>
</dbReference>
<dbReference type="OrthoDB" id="294702at2759"/>
<dbReference type="eggNOG" id="ENOG502QWNC">
    <property type="taxonomic scope" value="Eukaryota"/>
</dbReference>
<dbReference type="InterPro" id="IPR000073">
    <property type="entry name" value="AB_hydrolase_1"/>
</dbReference>
<dbReference type="PANTHER" id="PTHR45763:SF28">
    <property type="entry name" value="ALPHA_BETA-HYDROLASES SUPERFAMILY PROTEIN"/>
    <property type="match status" value="1"/>
</dbReference>
<dbReference type="PANTHER" id="PTHR45763">
    <property type="entry name" value="HYDROLASE, ALPHA/BETA FOLD FAMILY PROTEIN, EXPRESSED-RELATED"/>
    <property type="match status" value="1"/>
</dbReference>
<dbReference type="FunFam" id="3.40.50.1820:FF:000270">
    <property type="entry name" value="Alpha/beta-Hydrolases superfamily protein"/>
    <property type="match status" value="1"/>
</dbReference>
<dbReference type="Gene3D" id="3.40.50.1820">
    <property type="entry name" value="alpha/beta hydrolase"/>
    <property type="match status" value="1"/>
</dbReference>
<dbReference type="InterPro" id="IPR029058">
    <property type="entry name" value="AB_hydrolase_fold"/>
</dbReference>
<keyword evidence="3" id="KW-1185">Reference proteome</keyword>
<sequence>MVDPQSRIKLRDGRYLAYKERGVPKDLAKFTIVLVHGFGSSKDMNFNVSQEVVDEIGIYFVQYDRAGYGDSDPNLKRSLKSEALDVQELADGLQFGSKFYLIGISMGSYTVWSCLKHIPQRLAGVAMVAPVVNYRWPSIPKSLMKNDYRRELAKWSFWIANYFPGLLQWWVTQNMFPITSMLEKNPLYFNDQDIEVLKHIKGFPMLTKEKLRERVVFDTLRSDFLVAIGDWDFDPADLPDPFMSRPEKSPSSVHIWQGYEDKVMPFQLQRCLCRKLPWIRYHEVPKGGHLIVHYDGVCDAILKSLLLGEDLPIRNMGDVSFYLNGPTPHKSTFKDLWKQVRGREYLPPSCLEHGSPALWVCWNILKNGNNLEFNKKILPTIEIVSKIICDANEWQEGQMRKTNTIKVLVATPEEDHIVDVICHSNATSLQENTGFATPKSVANPSQNTNLRQLCDEIKASQKYRRKFKASQICDDNMTKFLASQICDEYETLVYRCKFVTYL</sequence>
<feature type="domain" description="AB hydrolase-1" evidence="1">
    <location>
        <begin position="31"/>
        <end position="292"/>
    </location>
</feature>
<organism evidence="2 3">
    <name type="scientific">Arabis alpina</name>
    <name type="common">Alpine rock-cress</name>
    <dbReference type="NCBI Taxonomy" id="50452"/>
    <lineage>
        <taxon>Eukaryota</taxon>
        <taxon>Viridiplantae</taxon>
        <taxon>Streptophyta</taxon>
        <taxon>Embryophyta</taxon>
        <taxon>Tracheophyta</taxon>
        <taxon>Spermatophyta</taxon>
        <taxon>Magnoliopsida</taxon>
        <taxon>eudicotyledons</taxon>
        <taxon>Gunneridae</taxon>
        <taxon>Pentapetalae</taxon>
        <taxon>rosids</taxon>
        <taxon>malvids</taxon>
        <taxon>Brassicales</taxon>
        <taxon>Brassicaceae</taxon>
        <taxon>Arabideae</taxon>
        <taxon>Arabis</taxon>
    </lineage>
</organism>
<reference evidence="3" key="1">
    <citation type="journal article" date="2015" name="Nat. Plants">
        <title>Genome expansion of Arabis alpina linked with retrotransposition and reduced symmetric DNA methylation.</title>
        <authorList>
            <person name="Willing E.M."/>
            <person name="Rawat V."/>
            <person name="Mandakova T."/>
            <person name="Maumus F."/>
            <person name="James G.V."/>
            <person name="Nordstroem K.J."/>
            <person name="Becker C."/>
            <person name="Warthmann N."/>
            <person name="Chica C."/>
            <person name="Szarzynska B."/>
            <person name="Zytnicki M."/>
            <person name="Albani M.C."/>
            <person name="Kiefer C."/>
            <person name="Bergonzi S."/>
            <person name="Castaings L."/>
            <person name="Mateos J.L."/>
            <person name="Berns M.C."/>
            <person name="Bujdoso N."/>
            <person name="Piofczyk T."/>
            <person name="de Lorenzo L."/>
            <person name="Barrero-Sicilia C."/>
            <person name="Mateos I."/>
            <person name="Piednoel M."/>
            <person name="Hagmann J."/>
            <person name="Chen-Min-Tao R."/>
            <person name="Iglesias-Fernandez R."/>
            <person name="Schuster S.C."/>
            <person name="Alonso-Blanco C."/>
            <person name="Roudier F."/>
            <person name="Carbonero P."/>
            <person name="Paz-Ares J."/>
            <person name="Davis S.J."/>
            <person name="Pecinka A."/>
            <person name="Quesneville H."/>
            <person name="Colot V."/>
            <person name="Lysak M.A."/>
            <person name="Weigel D."/>
            <person name="Coupland G."/>
            <person name="Schneeberger K."/>
        </authorList>
    </citation>
    <scope>NUCLEOTIDE SEQUENCE [LARGE SCALE GENOMIC DNA]</scope>
    <source>
        <strain evidence="3">cv. Pajares</strain>
    </source>
</reference>
<evidence type="ECO:0000313" key="3">
    <source>
        <dbReference type="Proteomes" id="UP000029120"/>
    </source>
</evidence>
<dbReference type="Gramene" id="KFK33882">
    <property type="protein sequence ID" value="KFK33882"/>
    <property type="gene ID" value="AALP_AA5G072500"/>
</dbReference>
<dbReference type="Pfam" id="PF00561">
    <property type="entry name" value="Abhydrolase_1"/>
    <property type="match status" value="1"/>
</dbReference>
<dbReference type="Proteomes" id="UP000029120">
    <property type="component" value="Chromosome 5"/>
</dbReference>
<name>A0A087GVI0_ARAAL</name>
<evidence type="ECO:0000259" key="1">
    <source>
        <dbReference type="Pfam" id="PF00561"/>
    </source>
</evidence>